<evidence type="ECO:0000313" key="16">
    <source>
        <dbReference type="Proteomes" id="UP001445335"/>
    </source>
</evidence>
<evidence type="ECO:0000259" key="13">
    <source>
        <dbReference type="PROSITE" id="PS50014"/>
    </source>
</evidence>
<dbReference type="InterPro" id="IPR037800">
    <property type="entry name" value="GCN5"/>
</dbReference>
<comment type="similarity">
    <text evidence="2">Belongs to the acetyltransferase family. GCN5 subfamily.</text>
</comment>
<keyword evidence="10" id="KW-0539">Nucleus</keyword>
<dbReference type="PANTHER" id="PTHR45750:SF3">
    <property type="entry name" value="HISTONE ACETYLTRANSFERASE"/>
    <property type="match status" value="1"/>
</dbReference>
<dbReference type="Pfam" id="PF00439">
    <property type="entry name" value="Bromodomain"/>
    <property type="match status" value="1"/>
</dbReference>
<keyword evidence="6" id="KW-0805">Transcription regulation</keyword>
<evidence type="ECO:0000256" key="11">
    <source>
        <dbReference type="ARBA" id="ARBA00023315"/>
    </source>
</evidence>
<evidence type="ECO:0000256" key="4">
    <source>
        <dbReference type="ARBA" id="ARBA00022679"/>
    </source>
</evidence>
<evidence type="ECO:0000256" key="5">
    <source>
        <dbReference type="ARBA" id="ARBA00022853"/>
    </source>
</evidence>
<organism evidence="15 16">
    <name type="scientific">Elliptochloris bilobata</name>
    <dbReference type="NCBI Taxonomy" id="381761"/>
    <lineage>
        <taxon>Eukaryota</taxon>
        <taxon>Viridiplantae</taxon>
        <taxon>Chlorophyta</taxon>
        <taxon>core chlorophytes</taxon>
        <taxon>Trebouxiophyceae</taxon>
        <taxon>Trebouxiophyceae incertae sedis</taxon>
        <taxon>Elliptochloris clade</taxon>
        <taxon>Elliptochloris</taxon>
    </lineage>
</organism>
<dbReference type="Gene3D" id="3.40.630.30">
    <property type="match status" value="1"/>
</dbReference>
<sequence length="465" mass="49891">MDCGEPDAKRRRLAGASDVGDAVQGMVPAVVVAPGTIPAGGDAAAEPLGGLAAAAAECAGASMWPASGDRMQLDDPPAAAAAQLEALWPPSAAPAADATTAGLRAGSHRDMCLAAREAAGDLVFRYVRNDGQPDSSVWLVGLKNIFSRQLPNMPKEYIARLVLDRRHRSVAIVRRDGAVLGGVTYRPFGPPQRFGEIAFCAVTANEQVKGFGTRLMNHTKEAAKVQDGLEYFLTYADNAAVGYFEKQGFTKEVTMPRHRWVGYIKDYDGGTLMECAIHAALPYLGLPAMVAVQRAALDRHIRGLSNAHVVHPGLPPGARPIPVGNIPGVREAGWAPEAADGPCVSLLLDHAPVPPTPANLHRFLGALLKQLQAMEEAGPFLEAVDGNEVQDYYDVIKDPMDLSLMQARLQAGGYYIALEIFTADVRRICANAHIYNAAHTIYVQYANRMEAFLDQYLLTHVLPET</sequence>
<dbReference type="PROSITE" id="PS00633">
    <property type="entry name" value="BROMODOMAIN_1"/>
    <property type="match status" value="1"/>
</dbReference>
<dbReference type="Gene3D" id="1.20.920.10">
    <property type="entry name" value="Bromodomain-like"/>
    <property type="match status" value="1"/>
</dbReference>
<dbReference type="GO" id="GO:0045944">
    <property type="term" value="P:positive regulation of transcription by RNA polymerase II"/>
    <property type="evidence" value="ECO:0007669"/>
    <property type="project" value="TreeGrafter"/>
</dbReference>
<dbReference type="GO" id="GO:0000123">
    <property type="term" value="C:histone acetyltransferase complex"/>
    <property type="evidence" value="ECO:0007669"/>
    <property type="project" value="TreeGrafter"/>
</dbReference>
<keyword evidence="9" id="KW-0804">Transcription</keyword>
<proteinExistence type="inferred from homology"/>
<dbReference type="InterPro" id="IPR001487">
    <property type="entry name" value="Bromodomain"/>
</dbReference>
<gene>
    <name evidence="15" type="ORF">WJX81_008254</name>
</gene>
<evidence type="ECO:0000313" key="15">
    <source>
        <dbReference type="EMBL" id="KAK9831383.1"/>
    </source>
</evidence>
<dbReference type="EMBL" id="JALJOU010000047">
    <property type="protein sequence ID" value="KAK9831383.1"/>
    <property type="molecule type" value="Genomic_DNA"/>
</dbReference>
<keyword evidence="11" id="KW-0012">Acyltransferase</keyword>
<dbReference type="PROSITE" id="PS50014">
    <property type="entry name" value="BROMODOMAIN_2"/>
    <property type="match status" value="1"/>
</dbReference>
<feature type="domain" description="Bromo" evidence="13">
    <location>
        <begin position="372"/>
        <end position="443"/>
    </location>
</feature>
<accession>A0AAW1RCM9</accession>
<keyword evidence="8" id="KW-0010">Activator</keyword>
<evidence type="ECO:0000256" key="12">
    <source>
        <dbReference type="PROSITE-ProRule" id="PRU00035"/>
    </source>
</evidence>
<keyword evidence="5" id="KW-0156">Chromatin regulator</keyword>
<evidence type="ECO:0000256" key="6">
    <source>
        <dbReference type="ARBA" id="ARBA00023015"/>
    </source>
</evidence>
<dbReference type="InterPro" id="IPR036427">
    <property type="entry name" value="Bromodomain-like_sf"/>
</dbReference>
<dbReference type="SUPFAM" id="SSF55729">
    <property type="entry name" value="Acyl-CoA N-acyltransferases (Nat)"/>
    <property type="match status" value="1"/>
</dbReference>
<dbReference type="AlphaFoldDB" id="A0AAW1RCM9"/>
<dbReference type="Proteomes" id="UP001445335">
    <property type="component" value="Unassembled WGS sequence"/>
</dbReference>
<evidence type="ECO:0000256" key="1">
    <source>
        <dbReference type="ARBA" id="ARBA00004123"/>
    </source>
</evidence>
<evidence type="ECO:0000256" key="9">
    <source>
        <dbReference type="ARBA" id="ARBA00023163"/>
    </source>
</evidence>
<dbReference type="PRINTS" id="PR00503">
    <property type="entry name" value="BROMODOMAIN"/>
</dbReference>
<dbReference type="Pfam" id="PF00583">
    <property type="entry name" value="Acetyltransf_1"/>
    <property type="match status" value="1"/>
</dbReference>
<evidence type="ECO:0000256" key="7">
    <source>
        <dbReference type="ARBA" id="ARBA00023117"/>
    </source>
</evidence>
<feature type="domain" description="N-acetyltransferase" evidence="14">
    <location>
        <begin position="122"/>
        <end position="268"/>
    </location>
</feature>
<reference evidence="15 16" key="1">
    <citation type="journal article" date="2024" name="Nat. Commun.">
        <title>Phylogenomics reveals the evolutionary origins of lichenization in chlorophyte algae.</title>
        <authorList>
            <person name="Puginier C."/>
            <person name="Libourel C."/>
            <person name="Otte J."/>
            <person name="Skaloud P."/>
            <person name="Haon M."/>
            <person name="Grisel S."/>
            <person name="Petersen M."/>
            <person name="Berrin J.G."/>
            <person name="Delaux P.M."/>
            <person name="Dal Grande F."/>
            <person name="Keller J."/>
        </authorList>
    </citation>
    <scope>NUCLEOTIDE SEQUENCE [LARGE SCALE GENOMIC DNA]</scope>
    <source>
        <strain evidence="15 16">SAG 245.80</strain>
    </source>
</reference>
<dbReference type="GO" id="GO:0005634">
    <property type="term" value="C:nucleus"/>
    <property type="evidence" value="ECO:0007669"/>
    <property type="project" value="UniProtKB-SubCell"/>
</dbReference>
<dbReference type="SMART" id="SM00297">
    <property type="entry name" value="BROMO"/>
    <property type="match status" value="1"/>
</dbReference>
<protein>
    <recommendedName>
        <fullName evidence="3">histone acetyltransferase</fullName>
        <ecNumber evidence="3">2.3.1.48</ecNumber>
    </recommendedName>
</protein>
<keyword evidence="4" id="KW-0808">Transferase</keyword>
<dbReference type="InterPro" id="IPR018359">
    <property type="entry name" value="Bromodomain_CS"/>
</dbReference>
<evidence type="ECO:0000256" key="2">
    <source>
        <dbReference type="ARBA" id="ARBA00008607"/>
    </source>
</evidence>
<keyword evidence="16" id="KW-1185">Reference proteome</keyword>
<evidence type="ECO:0000256" key="8">
    <source>
        <dbReference type="ARBA" id="ARBA00023159"/>
    </source>
</evidence>
<dbReference type="EC" id="2.3.1.48" evidence="3"/>
<comment type="subcellular location">
    <subcellularLocation>
        <location evidence="1">Nucleus</location>
    </subcellularLocation>
</comment>
<comment type="caution">
    <text evidence="15">The sequence shown here is derived from an EMBL/GenBank/DDBJ whole genome shotgun (WGS) entry which is preliminary data.</text>
</comment>
<dbReference type="PANTHER" id="PTHR45750">
    <property type="entry name" value="GH11602P"/>
    <property type="match status" value="1"/>
</dbReference>
<dbReference type="PROSITE" id="PS51186">
    <property type="entry name" value="GNAT"/>
    <property type="match status" value="1"/>
</dbReference>
<evidence type="ECO:0000259" key="14">
    <source>
        <dbReference type="PROSITE" id="PS51186"/>
    </source>
</evidence>
<dbReference type="InterPro" id="IPR000182">
    <property type="entry name" value="GNAT_dom"/>
</dbReference>
<dbReference type="CDD" id="cd04301">
    <property type="entry name" value="NAT_SF"/>
    <property type="match status" value="1"/>
</dbReference>
<name>A0AAW1RCM9_9CHLO</name>
<evidence type="ECO:0000256" key="10">
    <source>
        <dbReference type="ARBA" id="ARBA00023242"/>
    </source>
</evidence>
<dbReference type="GO" id="GO:0010484">
    <property type="term" value="F:histone H3 acetyltransferase activity"/>
    <property type="evidence" value="ECO:0007669"/>
    <property type="project" value="TreeGrafter"/>
</dbReference>
<keyword evidence="7 12" id="KW-0103">Bromodomain</keyword>
<dbReference type="InterPro" id="IPR016181">
    <property type="entry name" value="Acyl_CoA_acyltransferase"/>
</dbReference>
<dbReference type="SUPFAM" id="SSF47370">
    <property type="entry name" value="Bromodomain"/>
    <property type="match status" value="1"/>
</dbReference>
<evidence type="ECO:0000256" key="3">
    <source>
        <dbReference type="ARBA" id="ARBA00013184"/>
    </source>
</evidence>